<evidence type="ECO:0008006" key="5">
    <source>
        <dbReference type="Google" id="ProtNLM"/>
    </source>
</evidence>
<evidence type="ECO:0000256" key="1">
    <source>
        <dbReference type="SAM" id="MobiDB-lite"/>
    </source>
</evidence>
<reference evidence="3 4" key="1">
    <citation type="submission" date="2020-10" db="EMBL/GenBank/DDBJ databases">
        <title>Identification of Nocardia species via Next-generation sequencing and recognition of intraspecies genetic diversity.</title>
        <authorList>
            <person name="Li P."/>
            <person name="Li P."/>
            <person name="Lu B."/>
        </authorList>
    </citation>
    <scope>NUCLEOTIDE SEQUENCE [LARGE SCALE GENOMIC DNA]</scope>
    <source>
        <strain evidence="3 4">N-11</strain>
    </source>
</reference>
<comment type="caution">
    <text evidence="3">The sequence shown here is derived from an EMBL/GenBank/DDBJ whole genome shotgun (WGS) entry which is preliminary data.</text>
</comment>
<feature type="chain" id="PRO_5047525063" description="Secreted protein" evidence="2">
    <location>
        <begin position="31"/>
        <end position="96"/>
    </location>
</feature>
<dbReference type="EMBL" id="JADLRE010000007">
    <property type="protein sequence ID" value="MBF6225709.1"/>
    <property type="molecule type" value="Genomic_DNA"/>
</dbReference>
<feature type="compositionally biased region" description="Basic and acidic residues" evidence="1">
    <location>
        <begin position="47"/>
        <end position="67"/>
    </location>
</feature>
<evidence type="ECO:0000256" key="2">
    <source>
        <dbReference type="SAM" id="SignalP"/>
    </source>
</evidence>
<dbReference type="Proteomes" id="UP000807309">
    <property type="component" value="Unassembled WGS sequence"/>
</dbReference>
<feature type="region of interest" description="Disordered" evidence="1">
    <location>
        <begin position="47"/>
        <end position="77"/>
    </location>
</feature>
<feature type="signal peptide" evidence="2">
    <location>
        <begin position="1"/>
        <end position="30"/>
    </location>
</feature>
<proteinExistence type="predicted"/>
<sequence length="96" mass="10298">MTARKAVVSGIIAIAVVSVGWSGMTGAANAEPVTADGMTKSHCEAVKDELSRNDPENEAQRRRKSDDPTSTSPSWAPFYSCKKGQNGYFVDKIYVG</sequence>
<keyword evidence="4" id="KW-1185">Reference proteome</keyword>
<evidence type="ECO:0000313" key="4">
    <source>
        <dbReference type="Proteomes" id="UP000807309"/>
    </source>
</evidence>
<protein>
    <recommendedName>
        <fullName evidence="5">Secreted protein</fullName>
    </recommendedName>
</protein>
<organism evidence="3 4">
    <name type="scientific">Nocardia abscessus</name>
    <dbReference type="NCBI Taxonomy" id="120957"/>
    <lineage>
        <taxon>Bacteria</taxon>
        <taxon>Bacillati</taxon>
        <taxon>Actinomycetota</taxon>
        <taxon>Actinomycetes</taxon>
        <taxon>Mycobacteriales</taxon>
        <taxon>Nocardiaceae</taxon>
        <taxon>Nocardia</taxon>
    </lineage>
</organism>
<accession>A0ABS0C5Q3</accession>
<evidence type="ECO:0000313" key="3">
    <source>
        <dbReference type="EMBL" id="MBF6225709.1"/>
    </source>
</evidence>
<name>A0ABS0C5Q3_9NOCA</name>
<dbReference type="RefSeq" id="WP_195032928.1">
    <property type="nucleotide sequence ID" value="NZ_JADLRE010000007.1"/>
</dbReference>
<keyword evidence="2" id="KW-0732">Signal</keyword>
<gene>
    <name evidence="3" type="ORF">IU470_11420</name>
</gene>